<reference evidence="6 7" key="1">
    <citation type="submission" date="2020-01" db="EMBL/GenBank/DDBJ databases">
        <title>Novel species isolated from a subtropical stream in China.</title>
        <authorList>
            <person name="Lu H."/>
        </authorList>
    </citation>
    <scope>NUCLEOTIDE SEQUENCE [LARGE SCALE GENOMIC DNA]</scope>
    <source>
        <strain evidence="6 7">FT82W</strain>
    </source>
</reference>
<dbReference type="InterPro" id="IPR003284">
    <property type="entry name" value="Sal_SpvB"/>
</dbReference>
<comment type="caution">
    <text evidence="6">The sequence shown here is derived from an EMBL/GenBank/DDBJ whole genome shotgun (WGS) entry which is preliminary data.</text>
</comment>
<dbReference type="InterPro" id="IPR028994">
    <property type="entry name" value="Integrin_alpha_N"/>
</dbReference>
<feature type="chain" id="PRO_5032788301" description="Insecticide toxin TcdB middle/N-terminal domain-containing protein" evidence="5">
    <location>
        <begin position="24"/>
        <end position="943"/>
    </location>
</feature>
<dbReference type="PANTHER" id="PTHR46580:SF4">
    <property type="entry name" value="ATP_GTP-BINDING PROTEIN"/>
    <property type="match status" value="1"/>
</dbReference>
<dbReference type="PANTHER" id="PTHR46580">
    <property type="entry name" value="SENSOR KINASE-RELATED"/>
    <property type="match status" value="1"/>
</dbReference>
<evidence type="ECO:0000256" key="2">
    <source>
        <dbReference type="ARBA" id="ARBA00022525"/>
    </source>
</evidence>
<keyword evidence="4" id="KW-0843">Virulence</keyword>
<proteinExistence type="predicted"/>
<dbReference type="GO" id="GO:0005576">
    <property type="term" value="C:extracellular region"/>
    <property type="evidence" value="ECO:0007669"/>
    <property type="project" value="UniProtKB-SubCell"/>
</dbReference>
<dbReference type="EMBL" id="WWCW01000106">
    <property type="protein sequence ID" value="MYM90164.1"/>
    <property type="molecule type" value="Genomic_DNA"/>
</dbReference>
<feature type="signal peptide" evidence="5">
    <location>
        <begin position="1"/>
        <end position="23"/>
    </location>
</feature>
<protein>
    <recommendedName>
        <fullName evidence="8">Insecticide toxin TcdB middle/N-terminal domain-containing protein</fullName>
    </recommendedName>
</protein>
<dbReference type="GO" id="GO:0005737">
    <property type="term" value="C:cytoplasm"/>
    <property type="evidence" value="ECO:0007669"/>
    <property type="project" value="InterPro"/>
</dbReference>
<keyword evidence="2" id="KW-0964">Secreted</keyword>
<dbReference type="Proteomes" id="UP000470302">
    <property type="component" value="Unassembled WGS sequence"/>
</dbReference>
<evidence type="ECO:0000256" key="3">
    <source>
        <dbReference type="ARBA" id="ARBA00022729"/>
    </source>
</evidence>
<name>A0A845G796_9BURK</name>
<evidence type="ECO:0000313" key="6">
    <source>
        <dbReference type="EMBL" id="MYM90164.1"/>
    </source>
</evidence>
<organism evidence="6 7">
    <name type="scientific">Duganella vulcania</name>
    <dbReference type="NCBI Taxonomy" id="2692166"/>
    <lineage>
        <taxon>Bacteria</taxon>
        <taxon>Pseudomonadati</taxon>
        <taxon>Pseudomonadota</taxon>
        <taxon>Betaproteobacteria</taxon>
        <taxon>Burkholderiales</taxon>
        <taxon>Oxalobacteraceae</taxon>
        <taxon>Telluria group</taxon>
        <taxon>Duganella</taxon>
    </lineage>
</organism>
<comment type="subcellular location">
    <subcellularLocation>
        <location evidence="1">Secreted</location>
    </subcellularLocation>
</comment>
<dbReference type="AlphaFoldDB" id="A0A845G796"/>
<dbReference type="Pfam" id="PF03534">
    <property type="entry name" value="SpvB"/>
    <property type="match status" value="1"/>
</dbReference>
<evidence type="ECO:0000256" key="5">
    <source>
        <dbReference type="SAM" id="SignalP"/>
    </source>
</evidence>
<dbReference type="SUPFAM" id="SSF69318">
    <property type="entry name" value="Integrin alpha N-terminal domain"/>
    <property type="match status" value="1"/>
</dbReference>
<sequence>MLLLNSRFLTVAFLVATTKVAMAQQLVTPSKFSVSPGGSAQFVVPIKVPAGVAGMQPDLALVYDSKDRRKSWLGVGWSMSGLSSITRCPKTMAQDAIFDRVTISDRDSYCLDGERLIAINGIYGQDGTEYRTERDTFARIVSHGALTTSSSWFSVQTKSGRTMEYGSTYDAHLFSPTNGRIKGWAVNKIKDQAGNYMNIAYEYNSYSSSHDNGIFRPLRIDYSANASAGTTTSNSVIFAITDPMGLHLQFEAGFPIAGRANQILGTIYTYVGVQPGTSNGAQFGSYKINYDSGTQGGMIFQLTSIQECNFSVSSTCLPAINFSWEDRTFQAFQFWTSSSAFPGANNDYQSYFVDLNGDGKKAWLQISQASDDAWIGKANLDASMTIGSWSKVSQSIGALSSYAHYFADVNGDGKADWIRISRTTNEAWIALGTGDGNFDFWTKHTTAIGSEANYGHYFADIDGDGRADLIQISRTTDNAQFGMAVGDGGFNYWSKTFAGNYGLTNWDSNFVDIDGDGKADWVVAHRNSSDNIVVRLSLGDGTFSSLLDPNLSGWSFEGNVGTDITIVPGSRHYFADVNGDGLMDWIVVPPTEVGGAVWLALSKGNGGFTKFVAVNSSRGNDQFPDVNGDGRADWVTNDSTSIYIRTATGDIDNPPLSGGSVSIPVPATGAFSNGRQYFFADLNGDGRDDLIAVDTTLKKAWIAKSTGQTDTKITSFFNTPDATTSIVYKRLSDASVYTPDTDAQYPLRDSVFPLLVKKVVPEVVASVAMPNGIGGTVTTNYTYGGQKTDLSRRQVLGFRWMQSVQVETGVATRTDYRLDWPYTGMVNMIKKTITGGGSNGMLSQISYLYGCNDFVSQGGCVVGIGKRYFPFVSQVNMSSWDLNGVALPSAVTNSQFDAWGNATQIISTSSDGFSKTTTNSFNNDASTWHIGQLVRQVVTNTSP</sequence>
<evidence type="ECO:0000256" key="1">
    <source>
        <dbReference type="ARBA" id="ARBA00004613"/>
    </source>
</evidence>
<dbReference type="RefSeq" id="WP_161098976.1">
    <property type="nucleotide sequence ID" value="NZ_WWCW01000106.1"/>
</dbReference>
<accession>A0A845G796</accession>
<dbReference type="Gene3D" id="2.130.10.130">
    <property type="entry name" value="Integrin alpha, N-terminal"/>
    <property type="match status" value="1"/>
</dbReference>
<evidence type="ECO:0000313" key="7">
    <source>
        <dbReference type="Proteomes" id="UP000470302"/>
    </source>
</evidence>
<gene>
    <name evidence="6" type="ORF">GTP91_23700</name>
</gene>
<dbReference type="Pfam" id="PF13517">
    <property type="entry name" value="FG-GAP_3"/>
    <property type="match status" value="2"/>
</dbReference>
<keyword evidence="3 5" id="KW-0732">Signal</keyword>
<dbReference type="InterPro" id="IPR013517">
    <property type="entry name" value="FG-GAP"/>
</dbReference>
<evidence type="ECO:0008006" key="8">
    <source>
        <dbReference type="Google" id="ProtNLM"/>
    </source>
</evidence>
<evidence type="ECO:0000256" key="4">
    <source>
        <dbReference type="ARBA" id="ARBA00023026"/>
    </source>
</evidence>